<proteinExistence type="predicted"/>
<evidence type="ECO:0000313" key="1">
    <source>
        <dbReference type="EMBL" id="SDY17458.1"/>
    </source>
</evidence>
<evidence type="ECO:0000313" key="2">
    <source>
        <dbReference type="Proteomes" id="UP000198921"/>
    </source>
</evidence>
<dbReference type="AlphaFoldDB" id="A0A1H3HRN1"/>
<gene>
    <name evidence="1" type="ORF">SAMN05660209_02205</name>
</gene>
<accession>A0A1H3HRN1</accession>
<protein>
    <submittedName>
        <fullName evidence="1">Uncharacterized protein</fullName>
    </submittedName>
</protein>
<name>A0A1H3HRN1_9ACTN</name>
<dbReference type="EMBL" id="FNOT01000005">
    <property type="protein sequence ID" value="SDY17458.1"/>
    <property type="molecule type" value="Genomic_DNA"/>
</dbReference>
<dbReference type="Proteomes" id="UP000198921">
    <property type="component" value="Unassembled WGS sequence"/>
</dbReference>
<sequence>MVAVQHRVTAIWRAETGHVRQVHAPGIVVEGPGTPPVHLLLVTEWLDSVSLHLSWPWLHGDVHCSLRQAYRLADADGRSCPLIDSRVLPLAGRMNEVTFFDTHSLAGPQTLALRLRSRLAVPIGIPFQG</sequence>
<organism evidence="1 2">
    <name type="scientific">Geodermatophilus africanus</name>
    <dbReference type="NCBI Taxonomy" id="1137993"/>
    <lineage>
        <taxon>Bacteria</taxon>
        <taxon>Bacillati</taxon>
        <taxon>Actinomycetota</taxon>
        <taxon>Actinomycetes</taxon>
        <taxon>Geodermatophilales</taxon>
        <taxon>Geodermatophilaceae</taxon>
        <taxon>Geodermatophilus</taxon>
    </lineage>
</organism>
<keyword evidence="2" id="KW-1185">Reference proteome</keyword>
<reference evidence="2" key="1">
    <citation type="submission" date="2016-10" db="EMBL/GenBank/DDBJ databases">
        <authorList>
            <person name="Varghese N."/>
            <person name="Submissions S."/>
        </authorList>
    </citation>
    <scope>NUCLEOTIDE SEQUENCE [LARGE SCALE GENOMIC DNA]</scope>
    <source>
        <strain evidence="2">DSM 45422</strain>
    </source>
</reference>